<evidence type="ECO:0000256" key="2">
    <source>
        <dbReference type="ARBA" id="ARBA00004637"/>
    </source>
</evidence>
<keyword evidence="22" id="KW-1185">Reference proteome</keyword>
<evidence type="ECO:0000256" key="13">
    <source>
        <dbReference type="ARBA" id="ARBA00047916"/>
    </source>
</evidence>
<dbReference type="PANTHER" id="PTHR43884:SF9">
    <property type="entry name" value="COMPLEX I ASSEMBLY FACTOR ACAD9, MITOCHONDRIAL"/>
    <property type="match status" value="1"/>
</dbReference>
<keyword evidence="8" id="KW-0809">Transit peptide</keyword>
<evidence type="ECO:0000256" key="1">
    <source>
        <dbReference type="ARBA" id="ARBA00001974"/>
    </source>
</evidence>
<dbReference type="PROSITE" id="PS00072">
    <property type="entry name" value="ACYL_COA_DH_1"/>
    <property type="match status" value="1"/>
</dbReference>
<keyword evidence="7" id="KW-0274">FAD</keyword>
<reference evidence="21" key="1">
    <citation type="submission" date="2021-06" db="EMBL/GenBank/DDBJ databases">
        <authorList>
            <person name="Hodson N. C."/>
            <person name="Mongue J. A."/>
            <person name="Jaron S. K."/>
        </authorList>
    </citation>
    <scope>NUCLEOTIDE SEQUENCE</scope>
</reference>
<proteinExistence type="inferred from homology"/>
<dbReference type="GO" id="GO:0006631">
    <property type="term" value="P:fatty acid metabolic process"/>
    <property type="evidence" value="ECO:0007669"/>
    <property type="project" value="UniProtKB-ARBA"/>
</dbReference>
<evidence type="ECO:0000256" key="15">
    <source>
        <dbReference type="ARBA" id="ARBA00049140"/>
    </source>
</evidence>
<keyword evidence="11" id="KW-0496">Mitochondrion</keyword>
<evidence type="ECO:0000256" key="6">
    <source>
        <dbReference type="ARBA" id="ARBA00022792"/>
    </source>
</evidence>
<evidence type="ECO:0000256" key="11">
    <source>
        <dbReference type="ARBA" id="ARBA00023128"/>
    </source>
</evidence>
<dbReference type="Pfam" id="PF02771">
    <property type="entry name" value="Acyl-CoA_dh_N"/>
    <property type="match status" value="1"/>
</dbReference>
<evidence type="ECO:0000259" key="20">
    <source>
        <dbReference type="Pfam" id="PF21343"/>
    </source>
</evidence>
<evidence type="ECO:0000259" key="19">
    <source>
        <dbReference type="Pfam" id="PF02771"/>
    </source>
</evidence>
<evidence type="ECO:0000256" key="14">
    <source>
        <dbReference type="ARBA" id="ARBA00049038"/>
    </source>
</evidence>
<keyword evidence="10" id="KW-0560">Oxidoreductase</keyword>
<dbReference type="GO" id="GO:0005743">
    <property type="term" value="C:mitochondrial inner membrane"/>
    <property type="evidence" value="ECO:0007669"/>
    <property type="project" value="UniProtKB-SubCell"/>
</dbReference>
<keyword evidence="4" id="KW-0597">Phosphoprotein</keyword>
<evidence type="ECO:0000256" key="8">
    <source>
        <dbReference type="ARBA" id="ARBA00022946"/>
    </source>
</evidence>
<comment type="catalytic activity">
    <reaction evidence="15">
        <text>eicosanoyl-CoA + oxidized [electron-transfer flavoprotein] + H(+) = (2E)-eicosenoyl-CoA + reduced [electron-transfer flavoprotein]</text>
        <dbReference type="Rhea" id="RHEA:47236"/>
        <dbReference type="Rhea" id="RHEA-COMP:10685"/>
        <dbReference type="Rhea" id="RHEA-COMP:10686"/>
        <dbReference type="ChEBI" id="CHEBI:15378"/>
        <dbReference type="ChEBI" id="CHEBI:57380"/>
        <dbReference type="ChEBI" id="CHEBI:57692"/>
        <dbReference type="ChEBI" id="CHEBI:58307"/>
        <dbReference type="ChEBI" id="CHEBI:74691"/>
    </reaction>
    <physiologicalReaction direction="left-to-right" evidence="15">
        <dbReference type="Rhea" id="RHEA:47237"/>
    </physiologicalReaction>
</comment>
<evidence type="ECO:0000259" key="17">
    <source>
        <dbReference type="Pfam" id="PF00441"/>
    </source>
</evidence>
<evidence type="ECO:0000256" key="16">
    <source>
        <dbReference type="ARBA" id="ARBA00049224"/>
    </source>
</evidence>
<dbReference type="InterPro" id="IPR049448">
    <property type="entry name" value="ACAD9/ACADV-like_C"/>
</dbReference>
<dbReference type="AlphaFoldDB" id="A0A8J2PRY7"/>
<dbReference type="Pfam" id="PF00441">
    <property type="entry name" value="Acyl-CoA_dh_1"/>
    <property type="match status" value="1"/>
</dbReference>
<dbReference type="Pfam" id="PF21343">
    <property type="entry name" value="ACAD9-ACADV_C"/>
    <property type="match status" value="1"/>
</dbReference>
<feature type="domain" description="ACAD9/ACADV-like C-terminal" evidence="20">
    <location>
        <begin position="537"/>
        <end position="654"/>
    </location>
</feature>
<evidence type="ECO:0000256" key="5">
    <source>
        <dbReference type="ARBA" id="ARBA00022630"/>
    </source>
</evidence>
<evidence type="ECO:0000256" key="3">
    <source>
        <dbReference type="ARBA" id="ARBA00009347"/>
    </source>
</evidence>
<comment type="catalytic activity">
    <reaction evidence="16">
        <text>octadecanoyl-CoA + oxidized [electron-transfer flavoprotein] + H(+) = (2E)-octadecenoyl-CoA + reduced [electron-transfer flavoprotein]</text>
        <dbReference type="Rhea" id="RHEA:47240"/>
        <dbReference type="Rhea" id="RHEA-COMP:10685"/>
        <dbReference type="Rhea" id="RHEA-COMP:10686"/>
        <dbReference type="ChEBI" id="CHEBI:15378"/>
        <dbReference type="ChEBI" id="CHEBI:57394"/>
        <dbReference type="ChEBI" id="CHEBI:57692"/>
        <dbReference type="ChEBI" id="CHEBI:58307"/>
        <dbReference type="ChEBI" id="CHEBI:71412"/>
    </reaction>
    <physiologicalReaction direction="left-to-right" evidence="16">
        <dbReference type="Rhea" id="RHEA:47241"/>
    </physiologicalReaction>
</comment>
<dbReference type="Proteomes" id="UP000708208">
    <property type="component" value="Unassembled WGS sequence"/>
</dbReference>
<evidence type="ECO:0000313" key="22">
    <source>
        <dbReference type="Proteomes" id="UP000708208"/>
    </source>
</evidence>
<dbReference type="FunFam" id="1.20.140.10:FF:000008">
    <property type="entry name" value="acyl-CoA dehydrogenase family member 9, mitochondrial"/>
    <property type="match status" value="1"/>
</dbReference>
<comment type="catalytic activity">
    <reaction evidence="14">
        <text>tetradecanoyl-CoA + oxidized [electron-transfer flavoprotein] + H(+) = (2E)-tetradecenoyl-CoA + reduced [electron-transfer flavoprotein]</text>
        <dbReference type="Rhea" id="RHEA:47316"/>
        <dbReference type="Rhea" id="RHEA-COMP:10685"/>
        <dbReference type="Rhea" id="RHEA-COMP:10686"/>
        <dbReference type="ChEBI" id="CHEBI:15378"/>
        <dbReference type="ChEBI" id="CHEBI:57385"/>
        <dbReference type="ChEBI" id="CHEBI:57692"/>
        <dbReference type="ChEBI" id="CHEBI:58307"/>
        <dbReference type="ChEBI" id="CHEBI:61405"/>
    </reaction>
    <physiologicalReaction direction="left-to-right" evidence="14">
        <dbReference type="Rhea" id="RHEA:47317"/>
    </physiologicalReaction>
</comment>
<accession>A0A8J2PRY7</accession>
<comment type="similarity">
    <text evidence="3">Belongs to the acyl-CoA dehydrogenase family.</text>
</comment>
<evidence type="ECO:0000256" key="10">
    <source>
        <dbReference type="ARBA" id="ARBA00023002"/>
    </source>
</evidence>
<dbReference type="InterPro" id="IPR006091">
    <property type="entry name" value="Acyl-CoA_Oxase/DH_mid-dom"/>
</dbReference>
<keyword evidence="12" id="KW-0472">Membrane</keyword>
<feature type="domain" description="Acyl-CoA dehydrogenase/oxidase C-terminal" evidence="17">
    <location>
        <begin position="335"/>
        <end position="482"/>
    </location>
</feature>
<feature type="domain" description="Acyl-CoA dehydrogenase/oxidase N-terminal" evidence="19">
    <location>
        <begin position="114"/>
        <end position="218"/>
    </location>
</feature>
<sequence>MERTRWEVHKIKIFFKPDVCIMKLARIIPRKWGTFGGYRYAHNVSTKNSETTPHEAESSIDSVVPKTAPKVGIQEPAPSLKQGSFAKRIFVGDFDTGLLTYPEVLDKERHETLHDMLKPIEDFFEAKVDSRKIDADAKISPALLEGLKELGLFGLQIPQEYGGLGLNATEFARVGELISDGSVAVTLAAHQSIGLKGLLLYGTEEQKQKYLPKLATGETIAAFCLTEPSSGSDAGSVQTRARLSPDGKHWLLTGSKLWISNGGIADFFTVFARTADDNVTDRSTKRITAFAVERGFGGVSNGKPEDKHGIRGSNTTEVFFDNTPVPVENVIGQVGDGFKVAVNILNSGRFSMGSSCAGAMKKMMEYISDHVINRKQFGKPLKDFGLIQEKLARMTIDTYVMESMAYLTAGMLDSGLYEDCAVEAAMVKVMSSEMVWRGVSEAMQIYGGMGYMKEQPFDVALRDVRILQIFEGTNEILRLFIALMGVQSAGKQLKDLVKKLRNPFMYPSVAISKAFQRTRHTRDAPSLNLNLKSFLHPTLTKEADLLEYSVLRLQYAVEIVLERHGSKIIDQQLDLQRFANVAIDIYAMTAVLSRASRSYCIGIRNAESEITIAAAFCQEAHRRVRQNIEELVDGPNCDEYVSDLAKKVVENKGYFCEHPLTRTFW</sequence>
<evidence type="ECO:0000256" key="4">
    <source>
        <dbReference type="ARBA" id="ARBA00022553"/>
    </source>
</evidence>
<comment type="cofactor">
    <cofactor evidence="1">
        <name>FAD</name>
        <dbReference type="ChEBI" id="CHEBI:57692"/>
    </cofactor>
</comment>
<keyword evidence="6" id="KW-0999">Mitochondrion inner membrane</keyword>
<dbReference type="FunFam" id="1.10.540.10:FF:000001">
    <property type="entry name" value="Very long-chain-specific acyl-CoA dehydrogenase, mitochondrial"/>
    <property type="match status" value="1"/>
</dbReference>
<dbReference type="FunFam" id="2.40.110.10:FF:000006">
    <property type="entry name" value="very long-chain specific acyl-CoA dehydrogenase, mitochondrial"/>
    <property type="match status" value="1"/>
</dbReference>
<organism evidence="21 22">
    <name type="scientific">Allacma fusca</name>
    <dbReference type="NCBI Taxonomy" id="39272"/>
    <lineage>
        <taxon>Eukaryota</taxon>
        <taxon>Metazoa</taxon>
        <taxon>Ecdysozoa</taxon>
        <taxon>Arthropoda</taxon>
        <taxon>Hexapoda</taxon>
        <taxon>Collembola</taxon>
        <taxon>Symphypleona</taxon>
        <taxon>Sminthuridae</taxon>
        <taxon>Allacma</taxon>
    </lineage>
</organism>
<evidence type="ECO:0000313" key="21">
    <source>
        <dbReference type="EMBL" id="CAG7834390.1"/>
    </source>
</evidence>
<comment type="catalytic activity">
    <reaction evidence="13">
        <text>oxidized [electron-transfer flavoprotein] + hexadecanoyl-CoA + H(+) = (2E)-hexadecenoyl-CoA + reduced [electron-transfer flavoprotein]</text>
        <dbReference type="Rhea" id="RHEA:43448"/>
        <dbReference type="Rhea" id="RHEA-COMP:10685"/>
        <dbReference type="Rhea" id="RHEA-COMP:10686"/>
        <dbReference type="ChEBI" id="CHEBI:15378"/>
        <dbReference type="ChEBI" id="CHEBI:57379"/>
        <dbReference type="ChEBI" id="CHEBI:57692"/>
        <dbReference type="ChEBI" id="CHEBI:58307"/>
        <dbReference type="ChEBI" id="CHEBI:61526"/>
    </reaction>
    <physiologicalReaction direction="left-to-right" evidence="13">
        <dbReference type="Rhea" id="RHEA:43449"/>
    </physiologicalReaction>
</comment>
<evidence type="ECO:0000256" key="12">
    <source>
        <dbReference type="ARBA" id="ARBA00023136"/>
    </source>
</evidence>
<protein>
    <recommendedName>
        <fullName evidence="23">Acyl-CoA dehydrogenase</fullName>
    </recommendedName>
</protein>
<keyword evidence="9" id="KW-0007">Acetylation</keyword>
<dbReference type="Pfam" id="PF02770">
    <property type="entry name" value="Acyl-CoA_dh_M"/>
    <property type="match status" value="1"/>
</dbReference>
<feature type="domain" description="Acyl-CoA oxidase/dehydrogenase middle" evidence="18">
    <location>
        <begin position="222"/>
        <end position="322"/>
    </location>
</feature>
<dbReference type="PANTHER" id="PTHR43884">
    <property type="entry name" value="ACYL-COA DEHYDROGENASE"/>
    <property type="match status" value="1"/>
</dbReference>
<evidence type="ECO:0008006" key="23">
    <source>
        <dbReference type="Google" id="ProtNLM"/>
    </source>
</evidence>
<dbReference type="InterPro" id="IPR009075">
    <property type="entry name" value="AcylCo_DH/oxidase_C"/>
</dbReference>
<dbReference type="GO" id="GO:0003995">
    <property type="term" value="F:acyl-CoA dehydrogenase activity"/>
    <property type="evidence" value="ECO:0007669"/>
    <property type="project" value="InterPro"/>
</dbReference>
<comment type="subcellular location">
    <subcellularLocation>
        <location evidence="2">Mitochondrion inner membrane</location>
        <topology evidence="2">Peripheral membrane protein</topology>
    </subcellularLocation>
</comment>
<keyword evidence="5" id="KW-0285">Flavoprotein</keyword>
<evidence type="ECO:0000259" key="18">
    <source>
        <dbReference type="Pfam" id="PF02770"/>
    </source>
</evidence>
<dbReference type="EMBL" id="CAJVCH010570223">
    <property type="protein sequence ID" value="CAG7834390.1"/>
    <property type="molecule type" value="Genomic_DNA"/>
</dbReference>
<dbReference type="OrthoDB" id="354at2759"/>
<evidence type="ECO:0000256" key="7">
    <source>
        <dbReference type="ARBA" id="ARBA00022827"/>
    </source>
</evidence>
<comment type="caution">
    <text evidence="21">The sequence shown here is derived from an EMBL/GenBank/DDBJ whole genome shotgun (WGS) entry which is preliminary data.</text>
</comment>
<dbReference type="InterPro" id="IPR013786">
    <property type="entry name" value="AcylCoA_DH/ox_N"/>
</dbReference>
<evidence type="ECO:0000256" key="9">
    <source>
        <dbReference type="ARBA" id="ARBA00022990"/>
    </source>
</evidence>
<name>A0A8J2PRY7_9HEXA</name>
<dbReference type="InterPro" id="IPR006089">
    <property type="entry name" value="Acyl-CoA_DH_CS"/>
</dbReference>
<dbReference type="GO" id="GO:0050660">
    <property type="term" value="F:flavin adenine dinucleotide binding"/>
    <property type="evidence" value="ECO:0007669"/>
    <property type="project" value="InterPro"/>
</dbReference>
<gene>
    <name evidence="21" type="ORF">AFUS01_LOCUS43903</name>
</gene>